<comment type="caution">
    <text evidence="3">The sequence shown here is derived from an EMBL/GenBank/DDBJ whole genome shotgun (WGS) entry which is preliminary data.</text>
</comment>
<keyword evidence="3" id="KW-0378">Hydrolase</keyword>
<evidence type="ECO:0000259" key="2">
    <source>
        <dbReference type="Pfam" id="PF00135"/>
    </source>
</evidence>
<feature type="compositionally biased region" description="Basic and acidic residues" evidence="1">
    <location>
        <begin position="10"/>
        <end position="40"/>
    </location>
</feature>
<protein>
    <submittedName>
        <fullName evidence="3">Carboxylic ester hydrolase</fullName>
    </submittedName>
</protein>
<proteinExistence type="predicted"/>
<evidence type="ECO:0000313" key="3">
    <source>
        <dbReference type="EMBL" id="KAF7377349.1"/>
    </source>
</evidence>
<name>A0A8H7DJ61_9AGAR</name>
<feature type="region of interest" description="Disordered" evidence="1">
    <location>
        <begin position="1"/>
        <end position="40"/>
    </location>
</feature>
<dbReference type="Proteomes" id="UP000623467">
    <property type="component" value="Unassembled WGS sequence"/>
</dbReference>
<feature type="domain" description="Carboxylesterase type B" evidence="2">
    <location>
        <begin position="79"/>
        <end position="396"/>
    </location>
</feature>
<dbReference type="InterPro" id="IPR050309">
    <property type="entry name" value="Type-B_Carboxylest/Lipase"/>
</dbReference>
<dbReference type="InterPro" id="IPR002018">
    <property type="entry name" value="CarbesteraseB"/>
</dbReference>
<dbReference type="PANTHER" id="PTHR11559">
    <property type="entry name" value="CARBOXYLESTERASE"/>
    <property type="match status" value="1"/>
</dbReference>
<keyword evidence="4" id="KW-1185">Reference proteome</keyword>
<dbReference type="InterPro" id="IPR029058">
    <property type="entry name" value="AB_hydrolase_fold"/>
</dbReference>
<accession>A0A8H7DJ61</accession>
<evidence type="ECO:0000313" key="4">
    <source>
        <dbReference type="Proteomes" id="UP000623467"/>
    </source>
</evidence>
<dbReference type="GO" id="GO:0016787">
    <property type="term" value="F:hydrolase activity"/>
    <property type="evidence" value="ECO:0007669"/>
    <property type="project" value="UniProtKB-KW"/>
</dbReference>
<dbReference type="Pfam" id="PF00135">
    <property type="entry name" value="COesterase"/>
    <property type="match status" value="1"/>
</dbReference>
<dbReference type="SUPFAM" id="SSF53474">
    <property type="entry name" value="alpha/beta-Hydrolases"/>
    <property type="match status" value="1"/>
</dbReference>
<sequence length="402" mass="44053">MQEPTSVQADVKEIEARARGWGEAHDEDHYQERKPDAHRGDVELRLRKRESGIARYSQKSYEERPIVSLDYVTFLGVNEGNLTKFLGVPFSTPTYINDFCSILSDIYYRARFELPHAPSPLRGLQNATVFGPACVQQALSNTLPFTFPSPTVTSEACLNLDVFSPAAHDPNSKFPVLVFLFGGGFEAGSSSATDFRPAVGRSILIGEPVVIVAPNYRVSAFGFLASKEVAAAGLTNLGLRDQIAALEWVQKYISAFGGDPNCVVLQDRSGSELFRGSFMVSGSPFPSPPVADGQSIYDQLVAANNCTNAGDTLDCLRQVPLGDFLATVNQTPDLFSYRAIALVWRPRVDRGLILRNPVDMVHDGAFMRVPIMIGNCDDEGTLFAYTSLNVTHVLHRLPQDLS</sequence>
<dbReference type="AlphaFoldDB" id="A0A8H7DJ61"/>
<organism evidence="3 4">
    <name type="scientific">Mycena sanguinolenta</name>
    <dbReference type="NCBI Taxonomy" id="230812"/>
    <lineage>
        <taxon>Eukaryota</taxon>
        <taxon>Fungi</taxon>
        <taxon>Dikarya</taxon>
        <taxon>Basidiomycota</taxon>
        <taxon>Agaricomycotina</taxon>
        <taxon>Agaricomycetes</taxon>
        <taxon>Agaricomycetidae</taxon>
        <taxon>Agaricales</taxon>
        <taxon>Marasmiineae</taxon>
        <taxon>Mycenaceae</taxon>
        <taxon>Mycena</taxon>
    </lineage>
</organism>
<dbReference type="OrthoDB" id="408631at2759"/>
<gene>
    <name evidence="3" type="ORF">MSAN_00155900</name>
</gene>
<dbReference type="EMBL" id="JACAZH010000001">
    <property type="protein sequence ID" value="KAF7377349.1"/>
    <property type="molecule type" value="Genomic_DNA"/>
</dbReference>
<dbReference type="Gene3D" id="3.40.50.1820">
    <property type="entry name" value="alpha/beta hydrolase"/>
    <property type="match status" value="1"/>
</dbReference>
<reference evidence="3" key="1">
    <citation type="submission" date="2020-05" db="EMBL/GenBank/DDBJ databases">
        <title>Mycena genomes resolve the evolution of fungal bioluminescence.</title>
        <authorList>
            <person name="Tsai I.J."/>
        </authorList>
    </citation>
    <scope>NUCLEOTIDE SEQUENCE</scope>
    <source>
        <strain evidence="3">160909Yilan</strain>
    </source>
</reference>
<evidence type="ECO:0000256" key="1">
    <source>
        <dbReference type="SAM" id="MobiDB-lite"/>
    </source>
</evidence>